<gene>
    <name evidence="8" type="ORF">D9615_003899</name>
</gene>
<name>A0A8H5HD16_9AGAR</name>
<dbReference type="InterPro" id="IPR051089">
    <property type="entry name" value="prtT"/>
</dbReference>
<keyword evidence="5" id="KW-0539">Nucleus</keyword>
<evidence type="ECO:0000256" key="6">
    <source>
        <dbReference type="SAM" id="MobiDB-lite"/>
    </source>
</evidence>
<evidence type="ECO:0000259" key="7">
    <source>
        <dbReference type="SMART" id="SM00906"/>
    </source>
</evidence>
<feature type="compositionally biased region" description="Polar residues" evidence="6">
    <location>
        <begin position="627"/>
        <end position="651"/>
    </location>
</feature>
<dbReference type="GO" id="GO:0006351">
    <property type="term" value="P:DNA-templated transcription"/>
    <property type="evidence" value="ECO:0007669"/>
    <property type="project" value="InterPro"/>
</dbReference>
<keyword evidence="4" id="KW-0804">Transcription</keyword>
<dbReference type="SMART" id="SM00906">
    <property type="entry name" value="Fungal_trans"/>
    <property type="match status" value="1"/>
</dbReference>
<dbReference type="AlphaFoldDB" id="A0A8H5HD16"/>
<keyword evidence="2" id="KW-0805">Transcription regulation</keyword>
<feature type="region of interest" description="Disordered" evidence="6">
    <location>
        <begin position="1"/>
        <end position="24"/>
    </location>
</feature>
<dbReference type="InterPro" id="IPR007219">
    <property type="entry name" value="XnlR_reg_dom"/>
</dbReference>
<dbReference type="CDD" id="cd12148">
    <property type="entry name" value="fungal_TF_MHR"/>
    <property type="match status" value="1"/>
</dbReference>
<dbReference type="GO" id="GO:0008270">
    <property type="term" value="F:zinc ion binding"/>
    <property type="evidence" value="ECO:0007669"/>
    <property type="project" value="InterPro"/>
</dbReference>
<protein>
    <recommendedName>
        <fullName evidence="7">Xylanolytic transcriptional activator regulatory domain-containing protein</fullName>
    </recommendedName>
</protein>
<accession>A0A8H5HD16</accession>
<keyword evidence="3" id="KW-0238">DNA-binding</keyword>
<dbReference type="GO" id="GO:0000976">
    <property type="term" value="F:transcription cis-regulatory region binding"/>
    <property type="evidence" value="ECO:0007669"/>
    <property type="project" value="TreeGrafter"/>
</dbReference>
<evidence type="ECO:0000313" key="8">
    <source>
        <dbReference type="EMBL" id="KAF5381057.1"/>
    </source>
</evidence>
<evidence type="ECO:0000313" key="9">
    <source>
        <dbReference type="Proteomes" id="UP000565441"/>
    </source>
</evidence>
<organism evidence="8 9">
    <name type="scientific">Tricholomella constricta</name>
    <dbReference type="NCBI Taxonomy" id="117010"/>
    <lineage>
        <taxon>Eukaryota</taxon>
        <taxon>Fungi</taxon>
        <taxon>Dikarya</taxon>
        <taxon>Basidiomycota</taxon>
        <taxon>Agaricomycotina</taxon>
        <taxon>Agaricomycetes</taxon>
        <taxon>Agaricomycetidae</taxon>
        <taxon>Agaricales</taxon>
        <taxon>Tricholomatineae</taxon>
        <taxon>Lyophyllaceae</taxon>
        <taxon>Tricholomella</taxon>
    </lineage>
</organism>
<evidence type="ECO:0000256" key="3">
    <source>
        <dbReference type="ARBA" id="ARBA00023125"/>
    </source>
</evidence>
<keyword evidence="9" id="KW-1185">Reference proteome</keyword>
<dbReference type="PANTHER" id="PTHR31845">
    <property type="entry name" value="FINGER DOMAIN PROTEIN, PUTATIVE-RELATED"/>
    <property type="match status" value="1"/>
</dbReference>
<evidence type="ECO:0000256" key="4">
    <source>
        <dbReference type="ARBA" id="ARBA00023163"/>
    </source>
</evidence>
<dbReference type="Pfam" id="PF04082">
    <property type="entry name" value="Fungal_trans"/>
    <property type="match status" value="1"/>
</dbReference>
<feature type="domain" description="Xylanolytic transcriptional activator regulatory" evidence="7">
    <location>
        <begin position="296"/>
        <end position="368"/>
    </location>
</feature>
<comment type="subcellular location">
    <subcellularLocation>
        <location evidence="1">Nucleus</location>
    </subcellularLocation>
</comment>
<dbReference type="GO" id="GO:0005634">
    <property type="term" value="C:nucleus"/>
    <property type="evidence" value="ECO:0007669"/>
    <property type="project" value="UniProtKB-SubCell"/>
</dbReference>
<dbReference type="Proteomes" id="UP000565441">
    <property type="component" value="Unassembled WGS sequence"/>
</dbReference>
<dbReference type="GO" id="GO:0000981">
    <property type="term" value="F:DNA-binding transcription factor activity, RNA polymerase II-specific"/>
    <property type="evidence" value="ECO:0007669"/>
    <property type="project" value="TreeGrafter"/>
</dbReference>
<proteinExistence type="predicted"/>
<feature type="compositionally biased region" description="Basic and acidic residues" evidence="6">
    <location>
        <begin position="610"/>
        <end position="624"/>
    </location>
</feature>
<reference evidence="8 9" key="1">
    <citation type="journal article" date="2020" name="ISME J.">
        <title>Uncovering the hidden diversity of litter-decomposition mechanisms in mushroom-forming fungi.</title>
        <authorList>
            <person name="Floudas D."/>
            <person name="Bentzer J."/>
            <person name="Ahren D."/>
            <person name="Johansson T."/>
            <person name="Persson P."/>
            <person name="Tunlid A."/>
        </authorList>
    </citation>
    <scope>NUCLEOTIDE SEQUENCE [LARGE SCALE GENOMIC DNA]</scope>
    <source>
        <strain evidence="8 9">CBS 661.87</strain>
    </source>
</reference>
<dbReference type="EMBL" id="JAACJP010000012">
    <property type="protein sequence ID" value="KAF5381057.1"/>
    <property type="molecule type" value="Genomic_DNA"/>
</dbReference>
<comment type="caution">
    <text evidence="8">The sequence shown here is derived from an EMBL/GenBank/DDBJ whole genome shotgun (WGS) entry which is preliminary data.</text>
</comment>
<sequence>MPATTFQTSHFHFSSTEGHDDGHGLQQNQAAFRSSGACVHCKLLKVRTEASPVEYDFKVPSQVKCDFNPGENVCRRCQAGNYLCLARSRKKRKAAPTHEDLQAKAHSQDLQIQELLLRFDKLKADNRIKTAMMRAQTMDVRPPDLTKKSLMLQKWTSTAKTPEESIKMRFSQGQGLETSLSSPDLVQYCGLYAEEIDYLFEIFFERINPFFSILDPDLHTPKNLIWTCPFLFTVICAVSSRYYEERPSLYLLAMDFARDAAGRALIDGSKSVDVCQAYLLMAVYPVPKKKWAEDRSWLLMGVAIRMAIELELNQPPPATCSEQESLNRTRTWLNCYCVDGSHAIQFGKMPMLRLDDYLARHSRQWYKSSTMNLPYDVHLCAYVHIIIIVAKWRSVAESELHNKVNFYQGSLNGEIMTLFKDFDVVRSVLETEANLAQELALWVEAYAEELSYLPIPICAYRGNTTRMITSYLRLVVLAVGFQHAAKTGFSRDSELVSKSVHAAREVIQIMVECLYPTGNLRFAMEANFLYVSFAAAFLINLLRPKLLPLIDANLQAAIIRDVSGLIDILGSKGVALDGRHTPAIYSRFLSSLLTKHNCIPPRSDTESPPDEPRFHPQYSEDRHVTPPHTSSWPDIVQSENAGTSSQHSGSLPTHGELYQHSEMDMDFSLPNFVRATQGFPIPSDYGPHVDIITNPSMTWDFPQSAQSLQYGEILNFEDYGRMN</sequence>
<evidence type="ECO:0000256" key="5">
    <source>
        <dbReference type="ARBA" id="ARBA00023242"/>
    </source>
</evidence>
<evidence type="ECO:0000256" key="2">
    <source>
        <dbReference type="ARBA" id="ARBA00023015"/>
    </source>
</evidence>
<feature type="region of interest" description="Disordered" evidence="6">
    <location>
        <begin position="599"/>
        <end position="655"/>
    </location>
</feature>
<dbReference type="OrthoDB" id="3163292at2759"/>
<dbReference type="PANTHER" id="PTHR31845:SF19">
    <property type="entry name" value="TRANSCRIPTION FACTOR DOMAIN-CONTAINING PROTEIN"/>
    <property type="match status" value="1"/>
</dbReference>
<evidence type="ECO:0000256" key="1">
    <source>
        <dbReference type="ARBA" id="ARBA00004123"/>
    </source>
</evidence>
<feature type="compositionally biased region" description="Polar residues" evidence="6">
    <location>
        <begin position="1"/>
        <end position="16"/>
    </location>
</feature>